<dbReference type="AlphaFoldDB" id="D8SD18"/>
<feature type="chain" id="PRO_5005343538" description="F-box domain-containing protein" evidence="1">
    <location>
        <begin position="18"/>
        <end position="791"/>
    </location>
</feature>
<sequence>MARKAWAMVVCCEELVALIVTNLGRRDLGRYCSVSKLWNQCCRWQLAHGRGLGFLIAPAEGSKLWMCDSNSGEEQWVPLGISDSAVLGTCEGLVLIESGGVLAIGEPSVKRWKLLWRPRIDAISAWLGRVQGQLLILIIDKSGAVQKYDFASDSWIDVCRPSRRIALMEECVLIRGGCYRLFRKHRTFDGIYKLDLRRGVWDKMHLSRESARKFEFGTEKKVVEWRGKTLMYSLKVFDQEEELRECRGFDTPRLYELLVDEGKVVELPTRLDAANILSPELAEVVSDDYDLFWITGDRDVFKYSVVDSFFNKLSFARVVVITTLSFSIWSCQEGFSEAAMAGATGGQEEWDSLVLFSARSKAVQHVHLAHDIIVKLLAILGGGAPSGTVLGINENLGHVRKSIEDAVQLLSSSVSPSVSKRRMDLVPYRAGTSRPIMARKAWAMVVCCEELVALIVTNLGRRDLARCCSVSKLWNRCCRWQLAHGRGLGFLIAAAKGSKLWMCDSNTGEEQWAPLGIAHSEVVGTCEGLVLIESGGVLAIGEPSVKRWKLLWRPRIDTKSAWLGRVHGQLLILIIDKSGAVQKYDCATDSWIDVCRPSRRIALMEECVLIRGGCYRLFRKHRTFDGIYKLDLRRGVWDKMHMSRKSTHKFEYLMVSQKVVEWRGKALMYTLKLFDREEELREGRAFDTPRLYELLADEGKVVELPTRLDAAMLNPYQYELVSDDYDLFWITRKRDVVKYSVVDSSFDKLAQGFDTAPNLLLEAGAYYYIPDGGEALSRNILSHLPDLPHDY</sequence>
<dbReference type="PANTHER" id="PTHR31672:SF8">
    <property type="entry name" value="F-BOX DOMAIN-CONTAINING PROTEIN"/>
    <property type="match status" value="1"/>
</dbReference>
<keyword evidence="4" id="KW-1185">Reference proteome</keyword>
<evidence type="ECO:0000313" key="4">
    <source>
        <dbReference type="Proteomes" id="UP000001514"/>
    </source>
</evidence>
<feature type="domain" description="F-box" evidence="2">
    <location>
        <begin position="13"/>
        <end position="45"/>
    </location>
</feature>
<feature type="domain" description="F-box" evidence="2">
    <location>
        <begin position="449"/>
        <end position="481"/>
    </location>
</feature>
<dbReference type="InParanoid" id="D8SD18"/>
<evidence type="ECO:0000313" key="3">
    <source>
        <dbReference type="EMBL" id="EFJ17807.1"/>
    </source>
</evidence>
<dbReference type="InterPro" id="IPR050796">
    <property type="entry name" value="SCF_F-box_component"/>
</dbReference>
<protein>
    <recommendedName>
        <fullName evidence="2">F-box domain-containing protein</fullName>
    </recommendedName>
</protein>
<evidence type="ECO:0000259" key="2">
    <source>
        <dbReference type="Pfam" id="PF00646"/>
    </source>
</evidence>
<gene>
    <name evidence="3" type="ORF">SELMODRAFT_420767</name>
</gene>
<dbReference type="InterPro" id="IPR036047">
    <property type="entry name" value="F-box-like_dom_sf"/>
</dbReference>
<dbReference type="Gramene" id="EFJ17807">
    <property type="protein sequence ID" value="EFJ17807"/>
    <property type="gene ID" value="SELMODRAFT_420767"/>
</dbReference>
<dbReference type="PANTHER" id="PTHR31672">
    <property type="entry name" value="BNACNNG10540D PROTEIN"/>
    <property type="match status" value="1"/>
</dbReference>
<feature type="signal peptide" evidence="1">
    <location>
        <begin position="1"/>
        <end position="17"/>
    </location>
</feature>
<evidence type="ECO:0000256" key="1">
    <source>
        <dbReference type="SAM" id="SignalP"/>
    </source>
</evidence>
<dbReference type="Pfam" id="PF00646">
    <property type="entry name" value="F-box"/>
    <property type="match status" value="2"/>
</dbReference>
<keyword evidence="1" id="KW-0732">Signal</keyword>
<name>D8SD18_SELML</name>
<proteinExistence type="predicted"/>
<organism evidence="4">
    <name type="scientific">Selaginella moellendorffii</name>
    <name type="common">Spikemoss</name>
    <dbReference type="NCBI Taxonomy" id="88036"/>
    <lineage>
        <taxon>Eukaryota</taxon>
        <taxon>Viridiplantae</taxon>
        <taxon>Streptophyta</taxon>
        <taxon>Embryophyta</taxon>
        <taxon>Tracheophyta</taxon>
        <taxon>Lycopodiopsida</taxon>
        <taxon>Selaginellales</taxon>
        <taxon>Selaginellaceae</taxon>
        <taxon>Selaginella</taxon>
    </lineage>
</organism>
<dbReference type="CDD" id="cd09917">
    <property type="entry name" value="F-box_SF"/>
    <property type="match status" value="1"/>
</dbReference>
<dbReference type="Proteomes" id="UP000001514">
    <property type="component" value="Unassembled WGS sequence"/>
</dbReference>
<accession>D8SD18</accession>
<dbReference type="SUPFAM" id="SSF81383">
    <property type="entry name" value="F-box domain"/>
    <property type="match status" value="1"/>
</dbReference>
<dbReference type="HOGENOM" id="CLU_355056_0_0_1"/>
<dbReference type="KEGG" id="smo:SELMODRAFT_420767"/>
<dbReference type="InterPro" id="IPR001810">
    <property type="entry name" value="F-box_dom"/>
</dbReference>
<reference evidence="3 4" key="1">
    <citation type="journal article" date="2011" name="Science">
        <title>The Selaginella genome identifies genetic changes associated with the evolution of vascular plants.</title>
        <authorList>
            <person name="Banks J.A."/>
            <person name="Nishiyama T."/>
            <person name="Hasebe M."/>
            <person name="Bowman J.L."/>
            <person name="Gribskov M."/>
            <person name="dePamphilis C."/>
            <person name="Albert V.A."/>
            <person name="Aono N."/>
            <person name="Aoyama T."/>
            <person name="Ambrose B.A."/>
            <person name="Ashton N.W."/>
            <person name="Axtell M.J."/>
            <person name="Barker E."/>
            <person name="Barker M.S."/>
            <person name="Bennetzen J.L."/>
            <person name="Bonawitz N.D."/>
            <person name="Chapple C."/>
            <person name="Cheng C."/>
            <person name="Correa L.G."/>
            <person name="Dacre M."/>
            <person name="DeBarry J."/>
            <person name="Dreyer I."/>
            <person name="Elias M."/>
            <person name="Engstrom E.M."/>
            <person name="Estelle M."/>
            <person name="Feng L."/>
            <person name="Finet C."/>
            <person name="Floyd S.K."/>
            <person name="Frommer W.B."/>
            <person name="Fujita T."/>
            <person name="Gramzow L."/>
            <person name="Gutensohn M."/>
            <person name="Harholt J."/>
            <person name="Hattori M."/>
            <person name="Heyl A."/>
            <person name="Hirai T."/>
            <person name="Hiwatashi Y."/>
            <person name="Ishikawa M."/>
            <person name="Iwata M."/>
            <person name="Karol K.G."/>
            <person name="Koehler B."/>
            <person name="Kolukisaoglu U."/>
            <person name="Kubo M."/>
            <person name="Kurata T."/>
            <person name="Lalonde S."/>
            <person name="Li K."/>
            <person name="Li Y."/>
            <person name="Litt A."/>
            <person name="Lyons E."/>
            <person name="Manning G."/>
            <person name="Maruyama T."/>
            <person name="Michael T.P."/>
            <person name="Mikami K."/>
            <person name="Miyazaki S."/>
            <person name="Morinaga S."/>
            <person name="Murata T."/>
            <person name="Mueller-Roeber B."/>
            <person name="Nelson D.R."/>
            <person name="Obara M."/>
            <person name="Oguri Y."/>
            <person name="Olmstead R.G."/>
            <person name="Onodera N."/>
            <person name="Petersen B.L."/>
            <person name="Pils B."/>
            <person name="Prigge M."/>
            <person name="Rensing S.A."/>
            <person name="Riano-Pachon D.M."/>
            <person name="Roberts A.W."/>
            <person name="Sato Y."/>
            <person name="Scheller H.V."/>
            <person name="Schulz B."/>
            <person name="Schulz C."/>
            <person name="Shakirov E.V."/>
            <person name="Shibagaki N."/>
            <person name="Shinohara N."/>
            <person name="Shippen D.E."/>
            <person name="Soerensen I."/>
            <person name="Sotooka R."/>
            <person name="Sugimoto N."/>
            <person name="Sugita M."/>
            <person name="Sumikawa N."/>
            <person name="Tanurdzic M."/>
            <person name="Theissen G."/>
            <person name="Ulvskov P."/>
            <person name="Wakazuki S."/>
            <person name="Weng J.K."/>
            <person name="Willats W.W."/>
            <person name="Wipf D."/>
            <person name="Wolf P.G."/>
            <person name="Yang L."/>
            <person name="Zimmer A.D."/>
            <person name="Zhu Q."/>
            <person name="Mitros T."/>
            <person name="Hellsten U."/>
            <person name="Loque D."/>
            <person name="Otillar R."/>
            <person name="Salamov A."/>
            <person name="Schmutz J."/>
            <person name="Shapiro H."/>
            <person name="Lindquist E."/>
            <person name="Lucas S."/>
            <person name="Rokhsar D."/>
            <person name="Grigoriev I.V."/>
        </authorList>
    </citation>
    <scope>NUCLEOTIDE SEQUENCE [LARGE SCALE GENOMIC DNA]</scope>
</reference>
<dbReference type="EMBL" id="GL377612">
    <property type="protein sequence ID" value="EFJ17807.1"/>
    <property type="molecule type" value="Genomic_DNA"/>
</dbReference>